<keyword evidence="7 11" id="KW-0030">Aminoacyl-tRNA synthetase</keyword>
<evidence type="ECO:0000259" key="10">
    <source>
        <dbReference type="PROSITE" id="PS50862"/>
    </source>
</evidence>
<reference evidence="11 12" key="1">
    <citation type="submission" date="2018-09" db="EMBL/GenBank/DDBJ databases">
        <title>Genomic Encyclopedia of Archaeal and Bacterial Type Strains, Phase II (KMG-II): from individual species to whole genera.</title>
        <authorList>
            <person name="Goeker M."/>
        </authorList>
    </citation>
    <scope>NUCLEOTIDE SEQUENCE [LARGE SCALE GENOMIC DNA]</scope>
    <source>
        <strain evidence="11 12">DSM 13151</strain>
    </source>
</reference>
<keyword evidence="12" id="KW-1185">Reference proteome</keyword>
<dbReference type="PANTHER" id="PTHR42753">
    <property type="entry name" value="MITOCHONDRIAL RIBOSOME PROTEIN L39/PROLYL-TRNA LIGASE FAMILY MEMBER"/>
    <property type="match status" value="1"/>
</dbReference>
<comment type="catalytic activity">
    <reaction evidence="9">
        <text>tRNA(Pro) + L-proline + ATP = L-prolyl-tRNA(Pro) + AMP + diphosphate</text>
        <dbReference type="Rhea" id="RHEA:14305"/>
        <dbReference type="Rhea" id="RHEA-COMP:9700"/>
        <dbReference type="Rhea" id="RHEA-COMP:9702"/>
        <dbReference type="ChEBI" id="CHEBI:30616"/>
        <dbReference type="ChEBI" id="CHEBI:33019"/>
        <dbReference type="ChEBI" id="CHEBI:60039"/>
        <dbReference type="ChEBI" id="CHEBI:78442"/>
        <dbReference type="ChEBI" id="CHEBI:78532"/>
        <dbReference type="ChEBI" id="CHEBI:456215"/>
        <dbReference type="EC" id="6.1.1.15"/>
    </reaction>
</comment>
<dbReference type="AlphaFoldDB" id="A0A419WS07"/>
<gene>
    <name evidence="11" type="ORF">ATJ93_1307</name>
</gene>
<evidence type="ECO:0000256" key="5">
    <source>
        <dbReference type="ARBA" id="ARBA00022840"/>
    </source>
</evidence>
<dbReference type="GO" id="GO:0004827">
    <property type="term" value="F:proline-tRNA ligase activity"/>
    <property type="evidence" value="ECO:0007669"/>
    <property type="project" value="UniProtKB-EC"/>
</dbReference>
<dbReference type="PRINTS" id="PR01046">
    <property type="entry name" value="TRNASYNTHPRO"/>
</dbReference>
<protein>
    <recommendedName>
        <fullName evidence="2">proline--tRNA ligase</fullName>
        <ecNumber evidence="2">6.1.1.15</ecNumber>
    </recommendedName>
    <alternativeName>
        <fullName evidence="8">Prolyl-tRNA synthetase</fullName>
    </alternativeName>
</protein>
<dbReference type="InterPro" id="IPR006195">
    <property type="entry name" value="aa-tRNA-synth_II"/>
</dbReference>
<accession>A0A419WS07</accession>
<dbReference type="EC" id="6.1.1.15" evidence="2"/>
<keyword evidence="6" id="KW-0648">Protein biosynthesis</keyword>
<dbReference type="GO" id="GO:0005829">
    <property type="term" value="C:cytosol"/>
    <property type="evidence" value="ECO:0007669"/>
    <property type="project" value="TreeGrafter"/>
</dbReference>
<dbReference type="InterPro" id="IPR002316">
    <property type="entry name" value="Pro-tRNA-ligase_IIa"/>
</dbReference>
<evidence type="ECO:0000256" key="8">
    <source>
        <dbReference type="ARBA" id="ARBA00029731"/>
    </source>
</evidence>
<evidence type="ECO:0000256" key="4">
    <source>
        <dbReference type="ARBA" id="ARBA00022741"/>
    </source>
</evidence>
<dbReference type="InterPro" id="IPR004154">
    <property type="entry name" value="Anticodon-bd"/>
</dbReference>
<dbReference type="InterPro" id="IPR045864">
    <property type="entry name" value="aa-tRNA-synth_II/BPL/LPL"/>
</dbReference>
<organism evidence="11 12">
    <name type="scientific">Halopiger aswanensis</name>
    <dbReference type="NCBI Taxonomy" id="148449"/>
    <lineage>
        <taxon>Archaea</taxon>
        <taxon>Methanobacteriati</taxon>
        <taxon>Methanobacteriota</taxon>
        <taxon>Stenosarchaea group</taxon>
        <taxon>Halobacteria</taxon>
        <taxon>Halobacteriales</taxon>
        <taxon>Natrialbaceae</taxon>
        <taxon>Halopiger</taxon>
    </lineage>
</organism>
<keyword evidence="5" id="KW-0067">ATP-binding</keyword>
<keyword evidence="4" id="KW-0547">Nucleotide-binding</keyword>
<evidence type="ECO:0000313" key="11">
    <source>
        <dbReference type="EMBL" id="RKD98301.1"/>
    </source>
</evidence>
<dbReference type="SUPFAM" id="SSF55681">
    <property type="entry name" value="Class II aaRS and biotin synthetases"/>
    <property type="match status" value="1"/>
</dbReference>
<dbReference type="PROSITE" id="PS50862">
    <property type="entry name" value="AA_TRNA_LIGASE_II"/>
    <property type="match status" value="1"/>
</dbReference>
<keyword evidence="3" id="KW-0436">Ligase</keyword>
<dbReference type="InterPro" id="IPR050062">
    <property type="entry name" value="Pro-tRNA_synthetase"/>
</dbReference>
<name>A0A419WS07_9EURY</name>
<dbReference type="Gene3D" id="3.30.930.10">
    <property type="entry name" value="Bira Bifunctional Protein, Domain 2"/>
    <property type="match status" value="1"/>
</dbReference>
<dbReference type="Proteomes" id="UP000283805">
    <property type="component" value="Unassembled WGS sequence"/>
</dbReference>
<evidence type="ECO:0000313" key="12">
    <source>
        <dbReference type="Proteomes" id="UP000283805"/>
    </source>
</evidence>
<evidence type="ECO:0000256" key="2">
    <source>
        <dbReference type="ARBA" id="ARBA00012831"/>
    </source>
</evidence>
<dbReference type="Pfam" id="PF03129">
    <property type="entry name" value="HGTP_anticodon"/>
    <property type="match status" value="1"/>
</dbReference>
<dbReference type="SUPFAM" id="SSF52954">
    <property type="entry name" value="Class II aaRS ABD-related"/>
    <property type="match status" value="1"/>
</dbReference>
<dbReference type="Gene3D" id="3.40.50.800">
    <property type="entry name" value="Anticodon-binding domain"/>
    <property type="match status" value="1"/>
</dbReference>
<dbReference type="EMBL" id="RAPO01000001">
    <property type="protein sequence ID" value="RKD98301.1"/>
    <property type="molecule type" value="Genomic_DNA"/>
</dbReference>
<feature type="domain" description="Aminoacyl-transfer RNA synthetases class-II family profile" evidence="10">
    <location>
        <begin position="94"/>
        <end position="367"/>
    </location>
</feature>
<evidence type="ECO:0000256" key="9">
    <source>
        <dbReference type="ARBA" id="ARBA00047671"/>
    </source>
</evidence>
<evidence type="ECO:0000256" key="3">
    <source>
        <dbReference type="ARBA" id="ARBA00022598"/>
    </source>
</evidence>
<evidence type="ECO:0000256" key="1">
    <source>
        <dbReference type="ARBA" id="ARBA00004496"/>
    </source>
</evidence>
<evidence type="ECO:0000256" key="6">
    <source>
        <dbReference type="ARBA" id="ARBA00022917"/>
    </source>
</evidence>
<dbReference type="Pfam" id="PF00587">
    <property type="entry name" value="tRNA-synt_2b"/>
    <property type="match status" value="1"/>
</dbReference>
<comment type="caution">
    <text evidence="11">The sequence shown here is derived from an EMBL/GenBank/DDBJ whole genome shotgun (WGS) entry which is preliminary data.</text>
</comment>
<dbReference type="GO" id="GO:0005524">
    <property type="term" value="F:ATP binding"/>
    <property type="evidence" value="ECO:0007669"/>
    <property type="project" value="UniProtKB-KW"/>
</dbReference>
<dbReference type="InterPro" id="IPR036621">
    <property type="entry name" value="Anticodon-bd_dom_sf"/>
</dbReference>
<evidence type="ECO:0000256" key="7">
    <source>
        <dbReference type="ARBA" id="ARBA00023146"/>
    </source>
</evidence>
<sequence length="470" mass="51449">MVTVTSTDSSKLISLIAGLRPSLTANSSGAFIVQGRFELTVETVVTGGPMRRSEMLPFASREADGHENATVALTMRAGLVRRFGSGLYGFTPIGQRVRENIISIIAREMNAIGGQRVRLPSLNDSGIWKRSGRWANFDDEMFTLENRDGKHLCLAPSHEEGVVHLVDGVVRSYEDLPVLLYQVTSKYRDDHARNGLVRTKEFTMKDAYSLHATDDSLETYYDRVRAAYVRIFDLLGLEFAITVAENSVMGGSNSEEFVALADTGTCVLHRCTAADCRFGVTDESPTADLSAGDPCPECGGRLAAGEGIEIGHAFKLGTRYTEPAGLTVDDADGGERDVVMGSYGIGIERLLHAIVEQHGDENGCYWPGSRHDRVAPFVTSIVPLEYDGDLRDVADRLYDACGRDETLLFDDPEQTIGERFAESDLLGVPWKVILGNHYRETGEIELEARDGTTRYAPVEAVADIVERAAP</sequence>
<dbReference type="InterPro" id="IPR002314">
    <property type="entry name" value="aa-tRNA-synt_IIb"/>
</dbReference>
<dbReference type="GO" id="GO:0006433">
    <property type="term" value="P:prolyl-tRNA aminoacylation"/>
    <property type="evidence" value="ECO:0007669"/>
    <property type="project" value="InterPro"/>
</dbReference>
<dbReference type="PANTHER" id="PTHR42753:SF2">
    <property type="entry name" value="PROLINE--TRNA LIGASE"/>
    <property type="match status" value="1"/>
</dbReference>
<comment type="subcellular location">
    <subcellularLocation>
        <location evidence="1">Cytoplasm</location>
    </subcellularLocation>
</comment>
<proteinExistence type="predicted"/>